<evidence type="ECO:0000313" key="3">
    <source>
        <dbReference type="Proteomes" id="UP000265703"/>
    </source>
</evidence>
<accession>A0A397SF31</accession>
<keyword evidence="1" id="KW-1133">Transmembrane helix</keyword>
<keyword evidence="1" id="KW-0812">Transmembrane</keyword>
<keyword evidence="1" id="KW-0472">Membrane</keyword>
<proteinExistence type="predicted"/>
<feature type="transmembrane region" description="Helical" evidence="1">
    <location>
        <begin position="21"/>
        <end position="40"/>
    </location>
</feature>
<keyword evidence="3" id="KW-1185">Reference proteome</keyword>
<comment type="caution">
    <text evidence="2">The sequence shown here is derived from an EMBL/GenBank/DDBJ whole genome shotgun (WGS) entry which is preliminary data.</text>
</comment>
<dbReference type="STRING" id="658196.A0A397SF31"/>
<gene>
    <name evidence="2" type="ORF">C1645_880475</name>
</gene>
<evidence type="ECO:0000256" key="1">
    <source>
        <dbReference type="SAM" id="Phobius"/>
    </source>
</evidence>
<name>A0A397SF31_9GLOM</name>
<sequence length="178" mass="21666">MEIEENNMKYYTICQFHRIKFSHLLIMAFIIFLFAIPYYINDFNFNDNEFKSISTPLFNDNSIQNMSYPHYKLALFIFSEMEQIDKRMLMRKELFGIKDNLISCMKQDTTEIFYKFFVIKSEEIAIDYLYLYMSEQMDYYDLVKIDVQHHQSLLEYAQSLQENCTIFDHLVLIDIFTR</sequence>
<protein>
    <submittedName>
        <fullName evidence="2">Uncharacterized protein</fullName>
    </submittedName>
</protein>
<organism evidence="2 3">
    <name type="scientific">Glomus cerebriforme</name>
    <dbReference type="NCBI Taxonomy" id="658196"/>
    <lineage>
        <taxon>Eukaryota</taxon>
        <taxon>Fungi</taxon>
        <taxon>Fungi incertae sedis</taxon>
        <taxon>Mucoromycota</taxon>
        <taxon>Glomeromycotina</taxon>
        <taxon>Glomeromycetes</taxon>
        <taxon>Glomerales</taxon>
        <taxon>Glomeraceae</taxon>
        <taxon>Glomus</taxon>
    </lineage>
</organism>
<dbReference type="EMBL" id="QKYT01000569">
    <property type="protein sequence ID" value="RIA83469.1"/>
    <property type="molecule type" value="Genomic_DNA"/>
</dbReference>
<dbReference type="Proteomes" id="UP000265703">
    <property type="component" value="Unassembled WGS sequence"/>
</dbReference>
<dbReference type="AlphaFoldDB" id="A0A397SF31"/>
<evidence type="ECO:0000313" key="2">
    <source>
        <dbReference type="EMBL" id="RIA83469.1"/>
    </source>
</evidence>
<reference evidence="2 3" key="1">
    <citation type="submission" date="2018-06" db="EMBL/GenBank/DDBJ databases">
        <title>Comparative genomics reveals the genomic features of Rhizophagus irregularis, R. cerebriforme, R. diaphanum and Gigaspora rosea, and their symbiotic lifestyle signature.</title>
        <authorList>
            <person name="Morin E."/>
            <person name="San Clemente H."/>
            <person name="Chen E.C.H."/>
            <person name="De La Providencia I."/>
            <person name="Hainaut M."/>
            <person name="Kuo A."/>
            <person name="Kohler A."/>
            <person name="Murat C."/>
            <person name="Tang N."/>
            <person name="Roy S."/>
            <person name="Loubradou J."/>
            <person name="Henrissat B."/>
            <person name="Grigoriev I.V."/>
            <person name="Corradi N."/>
            <person name="Roux C."/>
            <person name="Martin F.M."/>
        </authorList>
    </citation>
    <scope>NUCLEOTIDE SEQUENCE [LARGE SCALE GENOMIC DNA]</scope>
    <source>
        <strain evidence="2 3">DAOM 227022</strain>
    </source>
</reference>